<name>A0A967EXP3_9PROT</name>
<dbReference type="Proteomes" id="UP000761264">
    <property type="component" value="Unassembled WGS sequence"/>
</dbReference>
<sequence length="61" mass="6958">MINTSGRERLSLVLAYDPAPQILVDPRQVFGTGVETDYEPITCGDYLTWRFGRSFAYRNEA</sequence>
<dbReference type="RefSeq" id="WP_167224815.1">
    <property type="nucleotide sequence ID" value="NZ_JAAQPH010000008.1"/>
</dbReference>
<dbReference type="Gene3D" id="2.60.120.330">
    <property type="entry name" value="B-lactam Antibiotic, Isopenicillin N Synthase, Chain"/>
    <property type="match status" value="1"/>
</dbReference>
<evidence type="ECO:0000313" key="2">
    <source>
        <dbReference type="Proteomes" id="UP000761264"/>
    </source>
</evidence>
<accession>A0A967EXP3</accession>
<evidence type="ECO:0000313" key="1">
    <source>
        <dbReference type="EMBL" id="NIA69333.1"/>
    </source>
</evidence>
<comment type="caution">
    <text evidence="1">The sequence shown here is derived from an EMBL/GenBank/DDBJ whole genome shotgun (WGS) entry which is preliminary data.</text>
</comment>
<dbReference type="SUPFAM" id="SSF51197">
    <property type="entry name" value="Clavaminate synthase-like"/>
    <property type="match status" value="1"/>
</dbReference>
<proteinExistence type="predicted"/>
<dbReference type="EMBL" id="JAAQPH010000008">
    <property type="protein sequence ID" value="NIA69333.1"/>
    <property type="molecule type" value="Genomic_DNA"/>
</dbReference>
<dbReference type="AlphaFoldDB" id="A0A967EXP3"/>
<gene>
    <name evidence="1" type="ORF">HBA54_12095</name>
</gene>
<reference evidence="1" key="1">
    <citation type="submission" date="2020-03" db="EMBL/GenBank/DDBJ databases">
        <title>Genome of Pelagibius litoralis DSM 21314T.</title>
        <authorList>
            <person name="Wang G."/>
        </authorList>
    </citation>
    <scope>NUCLEOTIDE SEQUENCE</scope>
    <source>
        <strain evidence="1">DSM 21314</strain>
    </source>
</reference>
<protein>
    <submittedName>
        <fullName evidence="1">Uncharacterized protein</fullName>
    </submittedName>
</protein>
<keyword evidence="2" id="KW-1185">Reference proteome</keyword>
<dbReference type="InterPro" id="IPR027443">
    <property type="entry name" value="IPNS-like_sf"/>
</dbReference>
<organism evidence="1 2">
    <name type="scientific">Pelagibius litoralis</name>
    <dbReference type="NCBI Taxonomy" id="374515"/>
    <lineage>
        <taxon>Bacteria</taxon>
        <taxon>Pseudomonadati</taxon>
        <taxon>Pseudomonadota</taxon>
        <taxon>Alphaproteobacteria</taxon>
        <taxon>Rhodospirillales</taxon>
        <taxon>Rhodovibrionaceae</taxon>
        <taxon>Pelagibius</taxon>
    </lineage>
</organism>